<evidence type="ECO:0000256" key="2">
    <source>
        <dbReference type="ARBA" id="ARBA00009575"/>
    </source>
</evidence>
<evidence type="ECO:0000256" key="9">
    <source>
        <dbReference type="SAM" id="Phobius"/>
    </source>
</evidence>
<evidence type="ECO:0000313" key="10">
    <source>
        <dbReference type="Proteomes" id="UP000515204"/>
    </source>
</evidence>
<dbReference type="GeneID" id="106744217"/>
<keyword evidence="7" id="KW-0496">Mitochondrion</keyword>
<dbReference type="PANTHER" id="PTHR31586">
    <property type="entry name" value="CYTOCHROME C OXIDASE PROTEIN 20"/>
    <property type="match status" value="1"/>
</dbReference>
<evidence type="ECO:0000256" key="3">
    <source>
        <dbReference type="ARBA" id="ARBA00017689"/>
    </source>
</evidence>
<dbReference type="Pfam" id="PF12597">
    <property type="entry name" value="Cox20"/>
    <property type="match status" value="1"/>
</dbReference>
<evidence type="ECO:0000256" key="7">
    <source>
        <dbReference type="ARBA" id="ARBA00023128"/>
    </source>
</evidence>
<dbReference type="GO" id="GO:0005743">
    <property type="term" value="C:mitochondrial inner membrane"/>
    <property type="evidence" value="ECO:0007669"/>
    <property type="project" value="UniProtKB-SubCell"/>
</dbReference>
<evidence type="ECO:0000256" key="6">
    <source>
        <dbReference type="ARBA" id="ARBA00022989"/>
    </source>
</evidence>
<comment type="similarity">
    <text evidence="2">Belongs to the COX20 family.</text>
</comment>
<dbReference type="OrthoDB" id="14603at2759"/>
<keyword evidence="6 9" id="KW-1133">Transmembrane helix</keyword>
<organism evidence="10 11">
    <name type="scientific">Dinoponera quadriceps</name>
    <name type="common">South American ant</name>
    <dbReference type="NCBI Taxonomy" id="609295"/>
    <lineage>
        <taxon>Eukaryota</taxon>
        <taxon>Metazoa</taxon>
        <taxon>Ecdysozoa</taxon>
        <taxon>Arthropoda</taxon>
        <taxon>Hexapoda</taxon>
        <taxon>Insecta</taxon>
        <taxon>Pterygota</taxon>
        <taxon>Neoptera</taxon>
        <taxon>Endopterygota</taxon>
        <taxon>Hymenoptera</taxon>
        <taxon>Apocrita</taxon>
        <taxon>Aculeata</taxon>
        <taxon>Formicoidea</taxon>
        <taxon>Formicidae</taxon>
        <taxon>Ponerinae</taxon>
        <taxon>Ponerini</taxon>
        <taxon>Dinoponera</taxon>
    </lineage>
</organism>
<dbReference type="PANTHER" id="PTHR31586:SF1">
    <property type="entry name" value="CYTOCHROME C OXIDASE ASSEMBLY PROTEIN COX20, MITOCHONDRIAL"/>
    <property type="match status" value="1"/>
</dbReference>
<dbReference type="PRINTS" id="PR02049">
    <property type="entry name" value="PROTEINF36A"/>
</dbReference>
<evidence type="ECO:0000256" key="4">
    <source>
        <dbReference type="ARBA" id="ARBA00022692"/>
    </source>
</evidence>
<keyword evidence="8 9" id="KW-0472">Membrane</keyword>
<feature type="transmembrane region" description="Helical" evidence="9">
    <location>
        <begin position="32"/>
        <end position="51"/>
    </location>
</feature>
<keyword evidence="5" id="KW-0999">Mitochondrion inner membrane</keyword>
<dbReference type="GO" id="GO:0033617">
    <property type="term" value="P:mitochondrial respiratory chain complex IV assembly"/>
    <property type="evidence" value="ECO:0007669"/>
    <property type="project" value="InterPro"/>
</dbReference>
<name>A0A6P3X7Q2_DINQU</name>
<evidence type="ECO:0000256" key="1">
    <source>
        <dbReference type="ARBA" id="ARBA00004273"/>
    </source>
</evidence>
<keyword evidence="10" id="KW-1185">Reference proteome</keyword>
<sequence>MEAEDTELQNQSKEVILFGRDIRKVPCFKNSILFGIYSGLATGLATFMFTSRVKLASNVAMGSYQALRHKHFSNDEENMQSFLQDDEKLEDA</sequence>
<proteinExistence type="inferred from homology"/>
<evidence type="ECO:0000256" key="8">
    <source>
        <dbReference type="ARBA" id="ARBA00023136"/>
    </source>
</evidence>
<dbReference type="RefSeq" id="XP_014474275.1">
    <property type="nucleotide sequence ID" value="XM_014618789.1"/>
</dbReference>
<accession>A0A6P3X7Q2</accession>
<dbReference type="AlphaFoldDB" id="A0A6P3X7Q2"/>
<dbReference type="InterPro" id="IPR022533">
    <property type="entry name" value="Cox20"/>
</dbReference>
<protein>
    <recommendedName>
        <fullName evidence="3">Cytochrome c oxidase assembly protein COX20, mitochondrial</fullName>
    </recommendedName>
</protein>
<dbReference type="Proteomes" id="UP000515204">
    <property type="component" value="Unplaced"/>
</dbReference>
<evidence type="ECO:0000313" key="11">
    <source>
        <dbReference type="RefSeq" id="XP_014474275.1"/>
    </source>
</evidence>
<comment type="subcellular location">
    <subcellularLocation>
        <location evidence="1">Mitochondrion inner membrane</location>
    </subcellularLocation>
</comment>
<evidence type="ECO:0000256" key="5">
    <source>
        <dbReference type="ARBA" id="ARBA00022792"/>
    </source>
</evidence>
<keyword evidence="4 9" id="KW-0812">Transmembrane</keyword>
<gene>
    <name evidence="11" type="primary">LOC106744217</name>
</gene>
<reference evidence="11" key="1">
    <citation type="submission" date="2025-08" db="UniProtKB">
        <authorList>
            <consortium name="RefSeq"/>
        </authorList>
    </citation>
    <scope>IDENTIFICATION</scope>
</reference>